<sequence length="130" mass="13849">MGFDNLHSSHSWLGLTTIILFGLQLIIGFLVFFIPRFPNYIRARGLPWHAFMGLLVYLSALASAESGIVELVALLQGRNLMGNFGPEGKVANCLGLSLLVLGALVVLSAVLPSHSSTSVGPKQTDNALST</sequence>
<protein>
    <submittedName>
        <fullName evidence="1">Uncharacterized protein</fullName>
    </submittedName>
</protein>
<dbReference type="EMBL" id="CM055110">
    <property type="protein sequence ID" value="KAJ7520626.1"/>
    <property type="molecule type" value="Genomic_DNA"/>
</dbReference>
<proteinExistence type="predicted"/>
<comment type="caution">
    <text evidence="1">The sequence shown here is derived from an EMBL/GenBank/DDBJ whole genome shotgun (WGS) entry which is preliminary data.</text>
</comment>
<reference evidence="2" key="1">
    <citation type="journal article" date="2024" name="Proc. Natl. Acad. Sci. U.S.A.">
        <title>Extraordinary preservation of gene collinearity over three hundred million years revealed in homosporous lycophytes.</title>
        <authorList>
            <person name="Li C."/>
            <person name="Wickell D."/>
            <person name="Kuo L.Y."/>
            <person name="Chen X."/>
            <person name="Nie B."/>
            <person name="Liao X."/>
            <person name="Peng D."/>
            <person name="Ji J."/>
            <person name="Jenkins J."/>
            <person name="Williams M."/>
            <person name="Shu S."/>
            <person name="Plott C."/>
            <person name="Barry K."/>
            <person name="Rajasekar S."/>
            <person name="Grimwood J."/>
            <person name="Han X."/>
            <person name="Sun S."/>
            <person name="Hou Z."/>
            <person name="He W."/>
            <person name="Dai G."/>
            <person name="Sun C."/>
            <person name="Schmutz J."/>
            <person name="Leebens-Mack J.H."/>
            <person name="Li F.W."/>
            <person name="Wang L."/>
        </authorList>
    </citation>
    <scope>NUCLEOTIDE SEQUENCE [LARGE SCALE GENOMIC DNA]</scope>
    <source>
        <strain evidence="2">cv. PW_Plant_1</strain>
    </source>
</reference>
<organism evidence="1 2">
    <name type="scientific">Diphasiastrum complanatum</name>
    <name type="common">Issler's clubmoss</name>
    <name type="synonym">Lycopodium complanatum</name>
    <dbReference type="NCBI Taxonomy" id="34168"/>
    <lineage>
        <taxon>Eukaryota</taxon>
        <taxon>Viridiplantae</taxon>
        <taxon>Streptophyta</taxon>
        <taxon>Embryophyta</taxon>
        <taxon>Tracheophyta</taxon>
        <taxon>Lycopodiopsida</taxon>
        <taxon>Lycopodiales</taxon>
        <taxon>Lycopodiaceae</taxon>
        <taxon>Lycopodioideae</taxon>
        <taxon>Diphasiastrum</taxon>
    </lineage>
</organism>
<accession>A0ACC2ASW4</accession>
<dbReference type="Proteomes" id="UP001162992">
    <property type="component" value="Chromosome 19"/>
</dbReference>
<evidence type="ECO:0000313" key="2">
    <source>
        <dbReference type="Proteomes" id="UP001162992"/>
    </source>
</evidence>
<evidence type="ECO:0000313" key="1">
    <source>
        <dbReference type="EMBL" id="KAJ7520626.1"/>
    </source>
</evidence>
<keyword evidence="2" id="KW-1185">Reference proteome</keyword>
<name>A0ACC2ASW4_DIPCM</name>
<gene>
    <name evidence="1" type="ORF">O6H91_19G014300</name>
</gene>